<sequence length="97" mass="10205">MKKLSSIAIALLIMLSVSSCYTMTHTVGAGAQGTSTTAKKQWYALWGLVPISNVDTKAMAGGASDYTITTQQSFGDGVIGMFTGIVTIQPRTVKVTK</sequence>
<evidence type="ECO:0000313" key="3">
    <source>
        <dbReference type="Proteomes" id="UP000256779"/>
    </source>
</evidence>
<comment type="caution">
    <text evidence="2">The sequence shown here is derived from an EMBL/GenBank/DDBJ whole genome shotgun (WGS) entry which is preliminary data.</text>
</comment>
<proteinExistence type="predicted"/>
<dbReference type="AlphaFoldDB" id="A0A3D9KXA3"/>
<dbReference type="PROSITE" id="PS51257">
    <property type="entry name" value="PROKAR_LIPOPROTEIN"/>
    <property type="match status" value="1"/>
</dbReference>
<dbReference type="EMBL" id="QREG01000049">
    <property type="protein sequence ID" value="RED91304.1"/>
    <property type="molecule type" value="Genomic_DNA"/>
</dbReference>
<evidence type="ECO:0008006" key="4">
    <source>
        <dbReference type="Google" id="ProtNLM"/>
    </source>
</evidence>
<keyword evidence="1" id="KW-0732">Signal</keyword>
<dbReference type="RefSeq" id="WP_115870552.1">
    <property type="nucleotide sequence ID" value="NZ_QREG01000049.1"/>
</dbReference>
<dbReference type="Pfam" id="PF06291">
    <property type="entry name" value="Lambda_Bor"/>
    <property type="match status" value="1"/>
</dbReference>
<organism evidence="2 3">
    <name type="scientific">Marinoscillum furvescens DSM 4134</name>
    <dbReference type="NCBI Taxonomy" id="1122208"/>
    <lineage>
        <taxon>Bacteria</taxon>
        <taxon>Pseudomonadati</taxon>
        <taxon>Bacteroidota</taxon>
        <taxon>Cytophagia</taxon>
        <taxon>Cytophagales</taxon>
        <taxon>Reichenbachiellaceae</taxon>
        <taxon>Marinoscillum</taxon>
    </lineage>
</organism>
<name>A0A3D9KXA3_MARFU</name>
<gene>
    <name evidence="2" type="ORF">C7460_1492</name>
</gene>
<reference evidence="2 3" key="1">
    <citation type="submission" date="2018-07" db="EMBL/GenBank/DDBJ databases">
        <title>Genomic Encyclopedia of Type Strains, Phase IV (KMG-IV): sequencing the most valuable type-strain genomes for metagenomic binning, comparative biology and taxonomic classification.</title>
        <authorList>
            <person name="Goeker M."/>
        </authorList>
    </citation>
    <scope>NUCLEOTIDE SEQUENCE [LARGE SCALE GENOMIC DNA]</scope>
    <source>
        <strain evidence="2 3">DSM 4134</strain>
    </source>
</reference>
<evidence type="ECO:0000256" key="1">
    <source>
        <dbReference type="SAM" id="SignalP"/>
    </source>
</evidence>
<dbReference type="OrthoDB" id="1453440at2"/>
<dbReference type="InterPro" id="IPR010438">
    <property type="entry name" value="Lambda_Bor"/>
</dbReference>
<accession>A0A3D9KXA3</accession>
<keyword evidence="3" id="KW-1185">Reference proteome</keyword>
<dbReference type="Proteomes" id="UP000256779">
    <property type="component" value="Unassembled WGS sequence"/>
</dbReference>
<evidence type="ECO:0000313" key="2">
    <source>
        <dbReference type="EMBL" id="RED91304.1"/>
    </source>
</evidence>
<feature type="chain" id="PRO_5017606213" description="Bor protein" evidence="1">
    <location>
        <begin position="23"/>
        <end position="97"/>
    </location>
</feature>
<feature type="signal peptide" evidence="1">
    <location>
        <begin position="1"/>
        <end position="22"/>
    </location>
</feature>
<protein>
    <recommendedName>
        <fullName evidence="4">Bor protein</fullName>
    </recommendedName>
</protein>